<dbReference type="PANTHER" id="PTHR35043:SF7">
    <property type="entry name" value="TRANSCRIPTION FACTOR DOMAIN-CONTAINING PROTEIN"/>
    <property type="match status" value="1"/>
</dbReference>
<dbReference type="PANTHER" id="PTHR35043">
    <property type="entry name" value="TRANSCRIPTION FACTOR DOMAIN-CONTAINING PROTEIN"/>
    <property type="match status" value="1"/>
</dbReference>
<reference evidence="1" key="2">
    <citation type="submission" date="2023-06" db="EMBL/GenBank/DDBJ databases">
        <authorList>
            <consortium name="Lawrence Berkeley National Laboratory"/>
            <person name="Haridas S."/>
            <person name="Hensen N."/>
            <person name="Bonometti L."/>
            <person name="Westerberg I."/>
            <person name="Brannstrom I.O."/>
            <person name="Guillou S."/>
            <person name="Cros-Aarteil S."/>
            <person name="Calhoun S."/>
            <person name="Kuo A."/>
            <person name="Mondo S."/>
            <person name="Pangilinan J."/>
            <person name="Riley R."/>
            <person name="Labutti K."/>
            <person name="Andreopoulos B."/>
            <person name="Lipzen A."/>
            <person name="Chen C."/>
            <person name="Yanf M."/>
            <person name="Daum C."/>
            <person name="Ng V."/>
            <person name="Clum A."/>
            <person name="Steindorff A."/>
            <person name="Ohm R."/>
            <person name="Martin F."/>
            <person name="Silar P."/>
            <person name="Natvig D."/>
            <person name="Lalanne C."/>
            <person name="Gautier V."/>
            <person name="Ament-Velasquez S.L."/>
            <person name="Kruys A."/>
            <person name="Hutchinson M.I."/>
            <person name="Powell A.J."/>
            <person name="Barry K."/>
            <person name="Miller A.N."/>
            <person name="Grigoriev I.V."/>
            <person name="Debuchy R."/>
            <person name="Gladieux P."/>
            <person name="Thoren M.H."/>
            <person name="Johannesson H."/>
        </authorList>
    </citation>
    <scope>NUCLEOTIDE SEQUENCE</scope>
    <source>
        <strain evidence="1">SMH4131-1</strain>
    </source>
</reference>
<organism evidence="1 2">
    <name type="scientific">Cercophora scortea</name>
    <dbReference type="NCBI Taxonomy" id="314031"/>
    <lineage>
        <taxon>Eukaryota</taxon>
        <taxon>Fungi</taxon>
        <taxon>Dikarya</taxon>
        <taxon>Ascomycota</taxon>
        <taxon>Pezizomycotina</taxon>
        <taxon>Sordariomycetes</taxon>
        <taxon>Sordariomycetidae</taxon>
        <taxon>Sordariales</taxon>
        <taxon>Lasiosphaeriaceae</taxon>
        <taxon>Cercophora</taxon>
    </lineage>
</organism>
<keyword evidence="2" id="KW-1185">Reference proteome</keyword>
<dbReference type="AlphaFoldDB" id="A0AAE0IA24"/>
<dbReference type="EMBL" id="JAUEPO010000005">
    <property type="protein sequence ID" value="KAK3321324.1"/>
    <property type="molecule type" value="Genomic_DNA"/>
</dbReference>
<evidence type="ECO:0000313" key="2">
    <source>
        <dbReference type="Proteomes" id="UP001286456"/>
    </source>
</evidence>
<protein>
    <submittedName>
        <fullName evidence="1">Uncharacterized protein</fullName>
    </submittedName>
</protein>
<accession>A0AAE0IA24</accession>
<reference evidence="1" key="1">
    <citation type="journal article" date="2023" name="Mol. Phylogenet. Evol.">
        <title>Genome-scale phylogeny and comparative genomics of the fungal order Sordariales.</title>
        <authorList>
            <person name="Hensen N."/>
            <person name="Bonometti L."/>
            <person name="Westerberg I."/>
            <person name="Brannstrom I.O."/>
            <person name="Guillou S."/>
            <person name="Cros-Aarteil S."/>
            <person name="Calhoun S."/>
            <person name="Haridas S."/>
            <person name="Kuo A."/>
            <person name="Mondo S."/>
            <person name="Pangilinan J."/>
            <person name="Riley R."/>
            <person name="LaButti K."/>
            <person name="Andreopoulos B."/>
            <person name="Lipzen A."/>
            <person name="Chen C."/>
            <person name="Yan M."/>
            <person name="Daum C."/>
            <person name="Ng V."/>
            <person name="Clum A."/>
            <person name="Steindorff A."/>
            <person name="Ohm R.A."/>
            <person name="Martin F."/>
            <person name="Silar P."/>
            <person name="Natvig D.O."/>
            <person name="Lalanne C."/>
            <person name="Gautier V."/>
            <person name="Ament-Velasquez S.L."/>
            <person name="Kruys A."/>
            <person name="Hutchinson M.I."/>
            <person name="Powell A.J."/>
            <person name="Barry K."/>
            <person name="Miller A.N."/>
            <person name="Grigoriev I.V."/>
            <person name="Debuchy R."/>
            <person name="Gladieux P."/>
            <person name="Hiltunen Thoren M."/>
            <person name="Johannesson H."/>
        </authorList>
    </citation>
    <scope>NUCLEOTIDE SEQUENCE</scope>
    <source>
        <strain evidence="1">SMH4131-1</strain>
    </source>
</reference>
<sequence length="190" mass="21164">MGGFACENSENHADILPFPDHRKRMTLNVKGLVLLATTAPDIIPDISAETINDKSKTNHLAKTIVCIQAIYFCVQVISRLGFGLGISLLELNTSAHAVCALLIYLLWWDKPLDIAEPTVLSANDPRVINRCAAMCLNEMALSIYDDILYFQFPCWLKLPDTAASQTDRRRAFYGRDDTIPVPGIIELNLE</sequence>
<name>A0AAE0IA24_9PEZI</name>
<gene>
    <name evidence="1" type="ORF">B0T19DRAFT_432087</name>
</gene>
<comment type="caution">
    <text evidence="1">The sequence shown here is derived from an EMBL/GenBank/DDBJ whole genome shotgun (WGS) entry which is preliminary data.</text>
</comment>
<evidence type="ECO:0000313" key="1">
    <source>
        <dbReference type="EMBL" id="KAK3321324.1"/>
    </source>
</evidence>
<proteinExistence type="predicted"/>
<dbReference type="Proteomes" id="UP001286456">
    <property type="component" value="Unassembled WGS sequence"/>
</dbReference>